<dbReference type="PROSITE" id="PS50089">
    <property type="entry name" value="ZF_RING_2"/>
    <property type="match status" value="1"/>
</dbReference>
<dbReference type="InterPro" id="IPR051628">
    <property type="entry name" value="LUBAC_E3_Ligases"/>
</dbReference>
<accession>A0A8J4V9F9</accession>
<evidence type="ECO:0000256" key="6">
    <source>
        <dbReference type="PROSITE-ProRule" id="PRU00175"/>
    </source>
</evidence>
<proteinExistence type="predicted"/>
<dbReference type="AlphaFoldDB" id="A0A8J4V9F9"/>
<dbReference type="GO" id="GO:0008270">
    <property type="term" value="F:zinc ion binding"/>
    <property type="evidence" value="ECO:0007669"/>
    <property type="project" value="UniProtKB-KW"/>
</dbReference>
<dbReference type="GO" id="GO:0043130">
    <property type="term" value="F:ubiquitin binding"/>
    <property type="evidence" value="ECO:0007669"/>
    <property type="project" value="TreeGrafter"/>
</dbReference>
<evidence type="ECO:0000313" key="9">
    <source>
        <dbReference type="EMBL" id="KAF2076064.1"/>
    </source>
</evidence>
<keyword evidence="2" id="KW-0479">Metal-binding</keyword>
<dbReference type="InterPro" id="IPR002867">
    <property type="entry name" value="IBR_dom"/>
</dbReference>
<dbReference type="Pfam" id="PF01485">
    <property type="entry name" value="IBR"/>
    <property type="match status" value="1"/>
</dbReference>
<evidence type="ECO:0000256" key="4">
    <source>
        <dbReference type="ARBA" id="ARBA00022786"/>
    </source>
</evidence>
<evidence type="ECO:0000259" key="8">
    <source>
        <dbReference type="PROSITE" id="PS50089"/>
    </source>
</evidence>
<dbReference type="GO" id="GO:0000151">
    <property type="term" value="C:ubiquitin ligase complex"/>
    <property type="evidence" value="ECO:0007669"/>
    <property type="project" value="TreeGrafter"/>
</dbReference>
<comment type="pathway">
    <text evidence="1">Protein modification; protein ubiquitination.</text>
</comment>
<dbReference type="InterPro" id="IPR013083">
    <property type="entry name" value="Znf_RING/FYVE/PHD"/>
</dbReference>
<dbReference type="PANTHER" id="PTHR22770:SF13">
    <property type="entry name" value="RING-TYPE DOMAIN-CONTAINING PROTEIN"/>
    <property type="match status" value="1"/>
</dbReference>
<evidence type="ECO:0000256" key="5">
    <source>
        <dbReference type="ARBA" id="ARBA00022833"/>
    </source>
</evidence>
<comment type="caution">
    <text evidence="9">The sequence shown here is derived from an EMBL/GenBank/DDBJ whole genome shotgun (WGS) entry which is preliminary data.</text>
</comment>
<sequence>MDQPTHVSVYCLLCQCDIKDQQHQTLNQCSHAFCKTCIEAHLCQQISDTKIQLYCPICNSFLPNQEIESIVDGNHFRKYLLYLKVLERNNHLYTNSSFCSKCNDILYYNGNILNDSEILQPFIRCSKCEAETCVRCQSASHIKYSCAENTAILNGDISIQIDTPSVTCPHCTFTFVPNPNNIPLCPICINNRQKKPKKKEANACFVVCYFFLALIISIFFCIPYFIALLYDKRKKNQLKKQQKEKEQEK</sequence>
<evidence type="ECO:0000256" key="1">
    <source>
        <dbReference type="ARBA" id="ARBA00004906"/>
    </source>
</evidence>
<dbReference type="PROSITE" id="PS00518">
    <property type="entry name" value="ZF_RING_1"/>
    <property type="match status" value="1"/>
</dbReference>
<keyword evidence="3 6" id="KW-0863">Zinc-finger</keyword>
<keyword evidence="7" id="KW-0472">Membrane</keyword>
<dbReference type="Gene3D" id="3.30.40.10">
    <property type="entry name" value="Zinc/RING finger domain, C3HC4 (zinc finger)"/>
    <property type="match status" value="1"/>
</dbReference>
<dbReference type="InterPro" id="IPR017907">
    <property type="entry name" value="Znf_RING_CS"/>
</dbReference>
<evidence type="ECO:0000256" key="7">
    <source>
        <dbReference type="SAM" id="Phobius"/>
    </source>
</evidence>
<dbReference type="EMBL" id="AJWJ01000074">
    <property type="protein sequence ID" value="KAF2076064.1"/>
    <property type="molecule type" value="Genomic_DNA"/>
</dbReference>
<evidence type="ECO:0000256" key="3">
    <source>
        <dbReference type="ARBA" id="ARBA00022771"/>
    </source>
</evidence>
<evidence type="ECO:0000313" key="10">
    <source>
        <dbReference type="Proteomes" id="UP000695562"/>
    </source>
</evidence>
<dbReference type="InterPro" id="IPR001841">
    <property type="entry name" value="Znf_RING"/>
</dbReference>
<dbReference type="GO" id="GO:0043161">
    <property type="term" value="P:proteasome-mediated ubiquitin-dependent protein catabolic process"/>
    <property type="evidence" value="ECO:0007669"/>
    <property type="project" value="TreeGrafter"/>
</dbReference>
<keyword evidence="7" id="KW-1133">Transmembrane helix</keyword>
<dbReference type="GO" id="GO:0004842">
    <property type="term" value="F:ubiquitin-protein transferase activity"/>
    <property type="evidence" value="ECO:0007669"/>
    <property type="project" value="TreeGrafter"/>
</dbReference>
<dbReference type="PANTHER" id="PTHR22770">
    <property type="entry name" value="UBIQUITIN CONJUGATING ENZYME 7 INTERACTING PROTEIN-RELATED"/>
    <property type="match status" value="1"/>
</dbReference>
<gene>
    <name evidence="9" type="ORF">CYY_002628</name>
</gene>
<reference evidence="9" key="1">
    <citation type="submission" date="2020-01" db="EMBL/GenBank/DDBJ databases">
        <title>Development of genomics and gene disruption for Polysphondylium violaceum indicates a role for the polyketide synthase stlB in stalk morphogenesis.</title>
        <authorList>
            <person name="Narita B."/>
            <person name="Kawabe Y."/>
            <person name="Kin K."/>
            <person name="Saito T."/>
            <person name="Gibbs R."/>
            <person name="Kuspa A."/>
            <person name="Muzny D."/>
            <person name="Queller D."/>
            <person name="Richards S."/>
            <person name="Strassman J."/>
            <person name="Sucgang R."/>
            <person name="Worley K."/>
            <person name="Schaap P."/>
        </authorList>
    </citation>
    <scope>NUCLEOTIDE SEQUENCE</scope>
    <source>
        <strain evidence="9">QSvi11</strain>
    </source>
</reference>
<keyword evidence="10" id="KW-1185">Reference proteome</keyword>
<organism evidence="9 10">
    <name type="scientific">Polysphondylium violaceum</name>
    <dbReference type="NCBI Taxonomy" id="133409"/>
    <lineage>
        <taxon>Eukaryota</taxon>
        <taxon>Amoebozoa</taxon>
        <taxon>Evosea</taxon>
        <taxon>Eumycetozoa</taxon>
        <taxon>Dictyostelia</taxon>
        <taxon>Dictyosteliales</taxon>
        <taxon>Dictyosteliaceae</taxon>
        <taxon>Polysphondylium</taxon>
    </lineage>
</organism>
<dbReference type="SUPFAM" id="SSF57850">
    <property type="entry name" value="RING/U-box"/>
    <property type="match status" value="2"/>
</dbReference>
<dbReference type="Proteomes" id="UP000695562">
    <property type="component" value="Unassembled WGS sequence"/>
</dbReference>
<evidence type="ECO:0000256" key="2">
    <source>
        <dbReference type="ARBA" id="ARBA00022723"/>
    </source>
</evidence>
<name>A0A8J4V9F9_9MYCE</name>
<keyword evidence="7" id="KW-0812">Transmembrane</keyword>
<keyword evidence="4" id="KW-0833">Ubl conjugation pathway</keyword>
<keyword evidence="5" id="KW-0862">Zinc</keyword>
<dbReference type="OrthoDB" id="1431934at2759"/>
<feature type="domain" description="RING-type" evidence="8">
    <location>
        <begin position="11"/>
        <end position="59"/>
    </location>
</feature>
<dbReference type="GO" id="GO:0097039">
    <property type="term" value="P:protein linear polyubiquitination"/>
    <property type="evidence" value="ECO:0007669"/>
    <property type="project" value="TreeGrafter"/>
</dbReference>
<feature type="transmembrane region" description="Helical" evidence="7">
    <location>
        <begin position="209"/>
        <end position="230"/>
    </location>
</feature>
<protein>
    <recommendedName>
        <fullName evidence="8">RING-type domain-containing protein</fullName>
    </recommendedName>
</protein>